<evidence type="ECO:0008006" key="4">
    <source>
        <dbReference type="Google" id="ProtNLM"/>
    </source>
</evidence>
<keyword evidence="3" id="KW-1185">Reference proteome</keyword>
<dbReference type="PANTHER" id="PTHR31904">
    <property type="entry name" value="BYPASS OF STOP CODON PROTEIN 5-RELATED"/>
    <property type="match status" value="1"/>
</dbReference>
<sequence>MSSVTLHYAGSLHGTTESIAGIARSGVRRMSHASRPEMDIVLDNHYEGKSYSTFDAIKGRVEIAAPHDTRFDEVAITFEGSTKTYVENLSPSATRSRTTAVHKFLKLVMPVRDSDYPQPRIAEAGETYKFDFNFAIPEHLLPRACSHSCSSSHVHHAHVSVPPSVGDREVAGQDDLTPDMVKITYAVTVKVLQHRERDGQDIVLVEGSRKLHVIPAIPEAPPLSLGEGFEDYVVSKTKSLKKGMFSGRLGHITVSAAQPSALVLPAPSAKNTTSPTTMATVKLRFDPHDATLQPPRLGGLNTKIKSTTFYSARPAHNLPSHFNMVSQYETTRGCYDTSISLSSRCVESVAWKRHEPRQMAERRGSDSSTSSSDFSDSALAPEQKPGHPFYTANVIVPITLPTNKTWIPSFHSCIVSRVYAIDLSLSVHTPGTGVPATLVNLHLPVQIASNGNLTGLAQLTAAEAAAELADANAFMQPRVIEVPNEEHVGNSVLVPSPTPAASGSAPEHPPSYEDFIAQPSAISQPVRC</sequence>
<gene>
    <name evidence="2" type="ORF">D0Z07_2066</name>
</gene>
<dbReference type="AlphaFoldDB" id="A0A9P6VQD1"/>
<feature type="compositionally biased region" description="Basic and acidic residues" evidence="1">
    <location>
        <begin position="354"/>
        <end position="365"/>
    </location>
</feature>
<dbReference type="InterPro" id="IPR039634">
    <property type="entry name" value="Bul1-like"/>
</dbReference>
<comment type="caution">
    <text evidence="2">The sequence shown here is derived from an EMBL/GenBank/DDBJ whole genome shotgun (WGS) entry which is preliminary data.</text>
</comment>
<dbReference type="InterPro" id="IPR014752">
    <property type="entry name" value="Arrestin-like_C"/>
</dbReference>
<dbReference type="Gene3D" id="2.60.40.640">
    <property type="match status" value="1"/>
</dbReference>
<accession>A0A9P6VQD1</accession>
<evidence type="ECO:0000313" key="2">
    <source>
        <dbReference type="EMBL" id="KAG0651723.1"/>
    </source>
</evidence>
<feature type="region of interest" description="Disordered" evidence="1">
    <location>
        <begin position="494"/>
        <end position="513"/>
    </location>
</feature>
<dbReference type="OrthoDB" id="2283785at2759"/>
<evidence type="ECO:0000256" key="1">
    <source>
        <dbReference type="SAM" id="MobiDB-lite"/>
    </source>
</evidence>
<organism evidence="2 3">
    <name type="scientific">Hyphodiscus hymeniophilus</name>
    <dbReference type="NCBI Taxonomy" id="353542"/>
    <lineage>
        <taxon>Eukaryota</taxon>
        <taxon>Fungi</taxon>
        <taxon>Dikarya</taxon>
        <taxon>Ascomycota</taxon>
        <taxon>Pezizomycotina</taxon>
        <taxon>Leotiomycetes</taxon>
        <taxon>Helotiales</taxon>
        <taxon>Hyphodiscaceae</taxon>
        <taxon>Hyphodiscus</taxon>
    </lineage>
</organism>
<feature type="compositionally biased region" description="Low complexity" evidence="1">
    <location>
        <begin position="366"/>
        <end position="377"/>
    </location>
</feature>
<protein>
    <recommendedName>
        <fullName evidence="4">Arrestin-like N-terminal domain-containing protein</fullName>
    </recommendedName>
</protein>
<feature type="region of interest" description="Disordered" evidence="1">
    <location>
        <begin position="354"/>
        <end position="385"/>
    </location>
</feature>
<reference evidence="2" key="1">
    <citation type="submission" date="2019-07" db="EMBL/GenBank/DDBJ databases">
        <title>Hyphodiscus hymeniophilus genome sequencing and assembly.</title>
        <authorList>
            <person name="Kramer G."/>
            <person name="Nodwell J."/>
        </authorList>
    </citation>
    <scope>NUCLEOTIDE SEQUENCE</scope>
    <source>
        <strain evidence="2">ATCC 34498</strain>
    </source>
</reference>
<name>A0A9P6VQD1_9HELO</name>
<dbReference type="Proteomes" id="UP000785200">
    <property type="component" value="Unassembled WGS sequence"/>
</dbReference>
<proteinExistence type="predicted"/>
<evidence type="ECO:0000313" key="3">
    <source>
        <dbReference type="Proteomes" id="UP000785200"/>
    </source>
</evidence>
<dbReference type="EMBL" id="VNKQ01000004">
    <property type="protein sequence ID" value="KAG0651723.1"/>
    <property type="molecule type" value="Genomic_DNA"/>
</dbReference>
<dbReference type="PANTHER" id="PTHR31904:SF1">
    <property type="entry name" value="BYPASS OF STOP CODON PROTEIN 5-RELATED"/>
    <property type="match status" value="1"/>
</dbReference>